<protein>
    <submittedName>
        <fullName evidence="1">Uncharacterized protein</fullName>
    </submittedName>
</protein>
<organism evidence="1 2">
    <name type="scientific">Shewanella electrica</name>
    <dbReference type="NCBI Taxonomy" id="515560"/>
    <lineage>
        <taxon>Bacteria</taxon>
        <taxon>Pseudomonadati</taxon>
        <taxon>Pseudomonadota</taxon>
        <taxon>Gammaproteobacteria</taxon>
        <taxon>Alteromonadales</taxon>
        <taxon>Shewanellaceae</taxon>
        <taxon>Shewanella</taxon>
    </lineage>
</organism>
<comment type="caution">
    <text evidence="1">The sequence shown here is derived from an EMBL/GenBank/DDBJ whole genome shotgun (WGS) entry which is preliminary data.</text>
</comment>
<evidence type="ECO:0000313" key="2">
    <source>
        <dbReference type="Proteomes" id="UP001201549"/>
    </source>
</evidence>
<sequence>MKFELHELHELHEFKATFGRSCPPLLVQLLRDPIFLHGAVGFEIPGRLVAEIQYLLTLSDAKKADIDAGMFAFAVNTDGDELLVDLSDETLAIYQREFDEIDTIGMTITDLLNSQKFTLTNSEN</sequence>
<reference evidence="1 2" key="1">
    <citation type="submission" date="2022-02" db="EMBL/GenBank/DDBJ databases">
        <authorList>
            <person name="Zhuang L."/>
        </authorList>
    </citation>
    <scope>NUCLEOTIDE SEQUENCE [LARGE SCALE GENOMIC DNA]</scope>
    <source>
        <strain evidence="1 2">C32</strain>
    </source>
</reference>
<dbReference type="RefSeq" id="WP_238896997.1">
    <property type="nucleotide sequence ID" value="NZ_JAKOGG010000010.1"/>
</dbReference>
<dbReference type="EMBL" id="JAKOGG010000010">
    <property type="protein sequence ID" value="MCS4557518.1"/>
    <property type="molecule type" value="Genomic_DNA"/>
</dbReference>
<proteinExistence type="predicted"/>
<gene>
    <name evidence="1" type="ORF">L9G74_13785</name>
</gene>
<accession>A0ABT2FME9</accession>
<dbReference type="Proteomes" id="UP001201549">
    <property type="component" value="Unassembled WGS sequence"/>
</dbReference>
<reference evidence="2" key="2">
    <citation type="submission" date="2023-07" db="EMBL/GenBank/DDBJ databases">
        <title>Shewanella mangrovi sp. nov., an acetaldehyde- degrading bacterium isolated from mangrove sediment.</title>
        <authorList>
            <person name="Liu Y."/>
        </authorList>
    </citation>
    <scope>NUCLEOTIDE SEQUENCE [LARGE SCALE GENOMIC DNA]</scope>
    <source>
        <strain evidence="2">C32</strain>
    </source>
</reference>
<name>A0ABT2FME9_9GAMM</name>
<evidence type="ECO:0000313" key="1">
    <source>
        <dbReference type="EMBL" id="MCS4557518.1"/>
    </source>
</evidence>
<keyword evidence="2" id="KW-1185">Reference proteome</keyword>